<accession>A0A0V1LY20</accession>
<name>A0A0V1LY20_9BILA</name>
<comment type="caution">
    <text evidence="1">The sequence shown here is derived from an EMBL/GenBank/DDBJ whole genome shotgun (WGS) entry which is preliminary data.</text>
</comment>
<keyword evidence="2" id="KW-1185">Reference proteome</keyword>
<dbReference type="AlphaFoldDB" id="A0A0V1LY20"/>
<dbReference type="Proteomes" id="UP000054843">
    <property type="component" value="Unassembled WGS sequence"/>
</dbReference>
<protein>
    <submittedName>
        <fullName evidence="1">Uncharacterized protein</fullName>
    </submittedName>
</protein>
<sequence>MLHNLQVVRLLFTNHFTSSGKRRKDIGLVNAL</sequence>
<reference evidence="1 2" key="1">
    <citation type="submission" date="2015-01" db="EMBL/GenBank/DDBJ databases">
        <title>Evolution of Trichinella species and genotypes.</title>
        <authorList>
            <person name="Korhonen P.K."/>
            <person name="Edoardo P."/>
            <person name="Giuseppe L.R."/>
            <person name="Gasser R.B."/>
        </authorList>
    </citation>
    <scope>NUCLEOTIDE SEQUENCE [LARGE SCALE GENOMIC DNA]</scope>
    <source>
        <strain evidence="1">ISS1980</strain>
    </source>
</reference>
<proteinExistence type="predicted"/>
<organism evidence="1 2">
    <name type="scientific">Trichinella papuae</name>
    <dbReference type="NCBI Taxonomy" id="268474"/>
    <lineage>
        <taxon>Eukaryota</taxon>
        <taxon>Metazoa</taxon>
        <taxon>Ecdysozoa</taxon>
        <taxon>Nematoda</taxon>
        <taxon>Enoplea</taxon>
        <taxon>Dorylaimia</taxon>
        <taxon>Trichinellida</taxon>
        <taxon>Trichinellidae</taxon>
        <taxon>Trichinella</taxon>
    </lineage>
</organism>
<dbReference type="EMBL" id="JYDO01001184">
    <property type="protein sequence ID" value="KRZ64358.1"/>
    <property type="molecule type" value="Genomic_DNA"/>
</dbReference>
<gene>
    <name evidence="1" type="ORF">T10_5391</name>
</gene>
<evidence type="ECO:0000313" key="2">
    <source>
        <dbReference type="Proteomes" id="UP000054843"/>
    </source>
</evidence>
<evidence type="ECO:0000313" key="1">
    <source>
        <dbReference type="EMBL" id="KRZ64358.1"/>
    </source>
</evidence>